<protein>
    <submittedName>
        <fullName evidence="1">Uncharacterized protein</fullName>
    </submittedName>
</protein>
<name>A0ABW6ZNG0_9HYPH</name>
<keyword evidence="2" id="KW-1185">Reference proteome</keyword>
<comment type="caution">
    <text evidence="1">The sequence shown here is derived from an EMBL/GenBank/DDBJ whole genome shotgun (WGS) entry which is preliminary data.</text>
</comment>
<dbReference type="EMBL" id="JBAFUR010000011">
    <property type="protein sequence ID" value="MFG1255385.1"/>
    <property type="molecule type" value="Genomic_DNA"/>
</dbReference>
<evidence type="ECO:0000313" key="1">
    <source>
        <dbReference type="EMBL" id="MFG1255385.1"/>
    </source>
</evidence>
<gene>
    <name evidence="1" type="ORF">V5F30_24455</name>
</gene>
<evidence type="ECO:0000313" key="2">
    <source>
        <dbReference type="Proteomes" id="UP001604043"/>
    </source>
</evidence>
<dbReference type="Proteomes" id="UP001604043">
    <property type="component" value="Unassembled WGS sequence"/>
</dbReference>
<accession>A0ABW6ZNG0</accession>
<sequence>MSVIYSATGWSADGYKHAPTTRPFAARTVEHGIVRSPGGRVRVFSSFTGAAKAAEAAARGEIPDEPVVDQKALLSLARVVSKCDPRYVTLAAIRRQGLDADFARARRAGLLVSAGFETSGAADDWLNTDEGRRAVSAAQAGASNRGAGHERG</sequence>
<proteinExistence type="predicted"/>
<reference evidence="1 2" key="1">
    <citation type="submission" date="2024-02" db="EMBL/GenBank/DDBJ databases">
        <title>Expansion and revision of Xanthobacter and proposal of Roseixanthobacter gen. nov.</title>
        <authorList>
            <person name="Soltysiak M.P.M."/>
            <person name="Jalihal A."/>
            <person name="Ory A."/>
            <person name="Chrisophersen C."/>
            <person name="Lee A.D."/>
            <person name="Boulton J."/>
            <person name="Springer M."/>
        </authorList>
    </citation>
    <scope>NUCLEOTIDE SEQUENCE [LARGE SCALE GENOMIC DNA]</scope>
    <source>
        <strain evidence="1 2">CB5</strain>
    </source>
</reference>
<dbReference type="RefSeq" id="WP_394010462.1">
    <property type="nucleotide sequence ID" value="NZ_JBAFUR010000011.1"/>
</dbReference>
<organism evidence="1 2">
    <name type="scientific">Xanthobacter aminoxidans</name>
    <dbReference type="NCBI Taxonomy" id="186280"/>
    <lineage>
        <taxon>Bacteria</taxon>
        <taxon>Pseudomonadati</taxon>
        <taxon>Pseudomonadota</taxon>
        <taxon>Alphaproteobacteria</taxon>
        <taxon>Hyphomicrobiales</taxon>
        <taxon>Xanthobacteraceae</taxon>
        <taxon>Xanthobacter</taxon>
    </lineage>
</organism>